<dbReference type="OrthoDB" id="2241792at2759"/>
<name>A0A367IVU2_RHIST</name>
<reference evidence="1 2" key="1">
    <citation type="journal article" date="2018" name="G3 (Bethesda)">
        <title>Phylogenetic and Phylogenomic Definition of Rhizopus Species.</title>
        <authorList>
            <person name="Gryganskyi A.P."/>
            <person name="Golan J."/>
            <person name="Dolatabadi S."/>
            <person name="Mondo S."/>
            <person name="Robb S."/>
            <person name="Idnurm A."/>
            <person name="Muszewska A."/>
            <person name="Steczkiewicz K."/>
            <person name="Masonjones S."/>
            <person name="Liao H.L."/>
            <person name="Gajdeczka M.T."/>
            <person name="Anike F."/>
            <person name="Vuek A."/>
            <person name="Anishchenko I.M."/>
            <person name="Voigt K."/>
            <person name="de Hoog G.S."/>
            <person name="Smith M.E."/>
            <person name="Heitman J."/>
            <person name="Vilgalys R."/>
            <person name="Stajich J.E."/>
        </authorList>
    </citation>
    <scope>NUCLEOTIDE SEQUENCE [LARGE SCALE GENOMIC DNA]</scope>
    <source>
        <strain evidence="1 2">LSU 92-RS-03</strain>
    </source>
</reference>
<organism evidence="1 2">
    <name type="scientific">Rhizopus stolonifer</name>
    <name type="common">Rhizopus nigricans</name>
    <dbReference type="NCBI Taxonomy" id="4846"/>
    <lineage>
        <taxon>Eukaryota</taxon>
        <taxon>Fungi</taxon>
        <taxon>Fungi incertae sedis</taxon>
        <taxon>Mucoromycota</taxon>
        <taxon>Mucoromycotina</taxon>
        <taxon>Mucoromycetes</taxon>
        <taxon>Mucorales</taxon>
        <taxon>Mucorineae</taxon>
        <taxon>Rhizopodaceae</taxon>
        <taxon>Rhizopus</taxon>
    </lineage>
</organism>
<dbReference type="Proteomes" id="UP000253551">
    <property type="component" value="Unassembled WGS sequence"/>
</dbReference>
<gene>
    <name evidence="1" type="ORF">CU098_004976</name>
</gene>
<accession>A0A367IVU2</accession>
<protein>
    <submittedName>
        <fullName evidence="1">Uncharacterized protein</fullName>
    </submittedName>
</protein>
<evidence type="ECO:0000313" key="2">
    <source>
        <dbReference type="Proteomes" id="UP000253551"/>
    </source>
</evidence>
<keyword evidence="2" id="KW-1185">Reference proteome</keyword>
<sequence length="275" mass="31789">SSLNSFASHCPYNKYQEESKICSLTMENVSKLDMAKSCETPLARYCSPIASNSSTSSFKKRLQHQDHVLESPRMVPFPYHNDSFFLPTAEQDYPGNGIITKTTSNASVYTNDSRSTLRNTPSLTYTHQKLSIDRFNIRDHTLPRSNTDNFSFSKRRRSTSFSTLYTHFEENVTLEKNSKSKKQLKLRQKKDIFRFKSANHSRDSLTKNPSSTTFSNKDSSKWYKKLWNFLTSATNQKTRPEEATTRPTSYSPTQPVWYIQYKYNPRSSSRLAIVS</sequence>
<feature type="non-terminal residue" evidence="1">
    <location>
        <position position="1"/>
    </location>
</feature>
<dbReference type="EMBL" id="PJQM01005454">
    <property type="protein sequence ID" value="RCH81591.1"/>
    <property type="molecule type" value="Genomic_DNA"/>
</dbReference>
<comment type="caution">
    <text evidence="1">The sequence shown here is derived from an EMBL/GenBank/DDBJ whole genome shotgun (WGS) entry which is preliminary data.</text>
</comment>
<evidence type="ECO:0000313" key="1">
    <source>
        <dbReference type="EMBL" id="RCH81591.1"/>
    </source>
</evidence>
<proteinExistence type="predicted"/>
<dbReference type="AlphaFoldDB" id="A0A367IVU2"/>